<sequence length="1625" mass="173863">MSASDSAPDHATLLLTAGAILPDTDATGADRDVLTARRYTHPALDDRAVVRLVPDVLGRAEDLTCEYLGFDAPERTAKVGTARRSALGFPAWALVNDPANGHHALNLVKDVERLARTAKSRAGAAKDGFTALGTMLGRSAPHFLPTFYEEAARIFLQHGNTSYAATMFGKAREAEEVHDLEIDPERTREVFLEFAFAGALTAKALSAQAKALARRTDPDSAYTLFRTLCVERTRGGLPPYTGMPEDLRRLAKAARRDPAVEDEQLLRELLDTAAVGRAGIAFWKSYRAALAALARRDDAVRGRLLSFVPDATGALDVWLGILHDCGTTRLLVDPIETVPEGTRAPASWLSAVLAVRLGGWRAVSRSQVLLDLVAAMAPRLRADGEPVKAVRGRHDREVDLVDLLVSRDVPIAEAAGSPSGFAFDVSGWLSDDAPGRRDLTALAASDRFAPALGEGFVQHLRGHRRGQAADPEVLLRAMTVPGLRIALRRWIAARTAAVTTDGLPGLADGLAQLRVVRLPQAFVDVPEAAETLAALDVAGALRTTLRAGLLDELGWPALDEAVIRLYSAGGAQDEHVVVCGEGWPALVLRRGENFVVVGPDGVLAEHVARIPAESRPQRRIEPTAFWSDGVLLICWDGPEGGLAYWSDAPERIFATDTSLWRYRHQEISASIALPDGSRFRGGRALRPGDSAVPSADRVFGDGTTVWSTAYRRGGPRWIEVDPATGEQGRASLPGFLDDFAADGTSLVLHECVLRPAVPATSASPLGTADGLHGWRVRREADGALLGEGVDGRSVRMPSGGRVPTGLLRLPGGTRLVISEYGNGGLTLLDEGGVELGTLSTRARHPVYAAGTPLVAPTAWWHVLRPRDVAGSAALRGVSRQAVTELLAVASAEDPATVRTRQERLRAVARGTIPEQDGLVRAVRAALPDLTRPGLLAGVLGLVYHAAELLSEALAHVGIAESARAVDLEAAADTGPVVSQQDLASALGWFDDRHRHATAAGARRATLPALVAALGAVATETAPAGTALPEPHCDDWFEWLPSLAALAHRAASPLTPDEQRTALVLLLRSIADAGLADETGHWRVVRLAAPDKAPDPRHRVHPVGDGFLVLFERRHWYDGGDHYTGVQFARTPGRFAVPAGWTVSSSTEIRTTFGPERIARFLTVLADRGPAPWFPDAVADLVERTGLGSAEATVLLAGMPGIDGWAATYLGATDRRLLGLSSPGAKQARERFRPLLDRCRRRLLDAALPADPADLWTRGPDVAAVAEVWIAEHGRRVPVPDDVLLDASTRLPVRRASVFVTGVATPNTSWLTVDSDMRLDGTRLTARDSGGFDRSALLAIPQVLLWLAHRLPAVSPLRARLPESLAAARDRVRHPGFAVQLSGSVPAAELGALLGVDPPPAGTAAEHRGWLTLVSDHDKWARLIVRPGLVGPQDQALLAAVLERGYDQTLLAALKLLAEEGLTSACAAIAAEDTDPAAWFQDPTVSVPTLVAEVADRFGVDQDAATLYLQLLALPDPTDAHVARWTGWKPARLRRARAALTETDLVVSAKRARAGRSLFLPGGWLALKAPHLPLEAWKAPMFGFTTTPELVIAPRESAAELFARAWRRVCDGDAPAYEELKTGGRR</sequence>
<evidence type="ECO:0000313" key="2">
    <source>
        <dbReference type="Proteomes" id="UP000204221"/>
    </source>
</evidence>
<dbReference type="KEGG" id="ahg:AHOG_17600"/>
<dbReference type="RefSeq" id="WP_093942359.1">
    <property type="nucleotide sequence ID" value="NZ_CP022521.1"/>
</dbReference>
<dbReference type="Proteomes" id="UP000204221">
    <property type="component" value="Chromosome"/>
</dbReference>
<evidence type="ECO:0000313" key="1">
    <source>
        <dbReference type="EMBL" id="ASO21145.1"/>
    </source>
</evidence>
<reference evidence="1 2" key="1">
    <citation type="submission" date="2017-07" db="EMBL/GenBank/DDBJ databases">
        <title>Complete genome sequence of Actinoalloteichus hoggarensis DSM 45943, type strain of Actinoalloteichus hoggarensis.</title>
        <authorList>
            <person name="Ruckert C."/>
            <person name="Nouioui I."/>
            <person name="Willmese J."/>
            <person name="van Wezel G."/>
            <person name="Klenk H.-P."/>
            <person name="Kalinowski J."/>
            <person name="Zotchev S.B."/>
        </authorList>
    </citation>
    <scope>NUCLEOTIDE SEQUENCE [LARGE SCALE GENOMIC DNA]</scope>
    <source>
        <strain evidence="1 2">DSM 45943</strain>
    </source>
</reference>
<organism evidence="1 2">
    <name type="scientific">Actinoalloteichus hoggarensis</name>
    <dbReference type="NCBI Taxonomy" id="1470176"/>
    <lineage>
        <taxon>Bacteria</taxon>
        <taxon>Bacillati</taxon>
        <taxon>Actinomycetota</taxon>
        <taxon>Actinomycetes</taxon>
        <taxon>Pseudonocardiales</taxon>
        <taxon>Pseudonocardiaceae</taxon>
        <taxon>Actinoalloteichus</taxon>
    </lineage>
</organism>
<proteinExistence type="predicted"/>
<dbReference type="EMBL" id="CP022521">
    <property type="protein sequence ID" value="ASO21145.1"/>
    <property type="molecule type" value="Genomic_DNA"/>
</dbReference>
<keyword evidence="2" id="KW-1185">Reference proteome</keyword>
<gene>
    <name evidence="1" type="ORF">AHOG_17600</name>
</gene>
<dbReference type="OrthoDB" id="218750at2"/>
<protein>
    <submittedName>
        <fullName evidence="1">Uncharacterized protein</fullName>
    </submittedName>
</protein>
<accession>A0A221W5M7</accession>
<name>A0A221W5M7_9PSEU</name>